<keyword evidence="2" id="KW-0670">Pyruvate</keyword>
<name>A0A348HD88_9GAMM</name>
<keyword evidence="3" id="KW-1185">Reference proteome</keyword>
<dbReference type="STRING" id="1123510.GCA_000620025_01576"/>
<dbReference type="AlphaFoldDB" id="A0A348HD88"/>
<evidence type="ECO:0000313" key="3">
    <source>
        <dbReference type="Proteomes" id="UP000267342"/>
    </source>
</evidence>
<accession>A0A348HD88</accession>
<dbReference type="RefSeq" id="WP_145984476.1">
    <property type="nucleotide sequence ID" value="NZ_AP018933.1"/>
</dbReference>
<feature type="chain" id="PRO_5017079524" evidence="1">
    <location>
        <begin position="22"/>
        <end position="139"/>
    </location>
</feature>
<evidence type="ECO:0000313" key="2">
    <source>
        <dbReference type="EMBL" id="BBG29590.1"/>
    </source>
</evidence>
<gene>
    <name evidence="2" type="ORF">ZBT109_0814</name>
</gene>
<keyword evidence="1" id="KW-0732">Signal</keyword>
<dbReference type="EMBL" id="AP018933">
    <property type="protein sequence ID" value="BBG29590.1"/>
    <property type="molecule type" value="Genomic_DNA"/>
</dbReference>
<feature type="signal peptide" evidence="1">
    <location>
        <begin position="1"/>
        <end position="21"/>
    </location>
</feature>
<evidence type="ECO:0000256" key="1">
    <source>
        <dbReference type="SAM" id="SignalP"/>
    </source>
</evidence>
<sequence length="139" mass="15264">MKRIVLAMALSAVGLPLAAVAAPASQPAVDAYYHDMLSITHDANQAGEACMSSLKNHRSSATTPACRTFEQRYQRAVDQSESLAARLKVAGQTLHRSDPRLAQLTRATETLNHYMDNYQDRPSAGEQDGVMHIMEEPMH</sequence>
<proteinExistence type="predicted"/>
<organism evidence="2 3">
    <name type="scientific">Zymobacter palmae</name>
    <dbReference type="NCBI Taxonomy" id="33074"/>
    <lineage>
        <taxon>Bacteria</taxon>
        <taxon>Pseudomonadati</taxon>
        <taxon>Pseudomonadota</taxon>
        <taxon>Gammaproteobacteria</taxon>
        <taxon>Oceanospirillales</taxon>
        <taxon>Halomonadaceae</taxon>
        <taxon>Zymobacter group</taxon>
        <taxon>Zymobacter</taxon>
    </lineage>
</organism>
<dbReference type="Proteomes" id="UP000267342">
    <property type="component" value="Chromosome"/>
</dbReference>
<dbReference type="KEGG" id="zpl:ZBT109_0814"/>
<reference evidence="2 3" key="1">
    <citation type="submission" date="2018-09" db="EMBL/GenBank/DDBJ databases">
        <title>Zymobacter palmae IAM14233 (=T109) whole genome analysis.</title>
        <authorList>
            <person name="Yanase H."/>
        </authorList>
    </citation>
    <scope>NUCLEOTIDE SEQUENCE [LARGE SCALE GENOMIC DNA]</scope>
    <source>
        <strain evidence="2 3">IAM14233</strain>
    </source>
</reference>
<protein>
    <submittedName>
        <fullName evidence="2">Pyruvate:ferredoxin oxidoreductase</fullName>
    </submittedName>
</protein>